<evidence type="ECO:0000313" key="1">
    <source>
        <dbReference type="EMBL" id="KAK8992113.1"/>
    </source>
</evidence>
<comment type="caution">
    <text evidence="1">The sequence shown here is derived from an EMBL/GenBank/DDBJ whole genome shotgun (WGS) entry which is preliminary data.</text>
</comment>
<dbReference type="Proteomes" id="UP001396334">
    <property type="component" value="Unassembled WGS sequence"/>
</dbReference>
<protein>
    <submittedName>
        <fullName evidence="1">Uncharacterized protein</fullName>
    </submittedName>
</protein>
<keyword evidence="2" id="KW-1185">Reference proteome</keyword>
<dbReference type="EMBL" id="JBBPBN010000051">
    <property type="protein sequence ID" value="KAK8992113.1"/>
    <property type="molecule type" value="Genomic_DNA"/>
</dbReference>
<accession>A0ABR2PUK6</accession>
<proteinExistence type="predicted"/>
<gene>
    <name evidence="1" type="ORF">V6N11_045005</name>
</gene>
<organism evidence="1 2">
    <name type="scientific">Hibiscus sabdariffa</name>
    <name type="common">roselle</name>
    <dbReference type="NCBI Taxonomy" id="183260"/>
    <lineage>
        <taxon>Eukaryota</taxon>
        <taxon>Viridiplantae</taxon>
        <taxon>Streptophyta</taxon>
        <taxon>Embryophyta</taxon>
        <taxon>Tracheophyta</taxon>
        <taxon>Spermatophyta</taxon>
        <taxon>Magnoliopsida</taxon>
        <taxon>eudicotyledons</taxon>
        <taxon>Gunneridae</taxon>
        <taxon>Pentapetalae</taxon>
        <taxon>rosids</taxon>
        <taxon>malvids</taxon>
        <taxon>Malvales</taxon>
        <taxon>Malvaceae</taxon>
        <taxon>Malvoideae</taxon>
        <taxon>Hibiscus</taxon>
    </lineage>
</organism>
<name>A0ABR2PUK6_9ROSI</name>
<evidence type="ECO:0000313" key="2">
    <source>
        <dbReference type="Proteomes" id="UP001396334"/>
    </source>
</evidence>
<sequence>MMKPTTFVLDEVVANSENLTANHNRPRTAATSLHEECFATEFVPVSTTNVSSSNGSSEALGLRRASSEGPDVSLGLCMADGAAQSLEQTAISQSS</sequence>
<reference evidence="1 2" key="1">
    <citation type="journal article" date="2024" name="G3 (Bethesda)">
        <title>Genome assembly of Hibiscus sabdariffa L. provides insights into metabolisms of medicinal natural products.</title>
        <authorList>
            <person name="Kim T."/>
        </authorList>
    </citation>
    <scope>NUCLEOTIDE SEQUENCE [LARGE SCALE GENOMIC DNA]</scope>
    <source>
        <strain evidence="1">TK-2024</strain>
        <tissue evidence="1">Old leaves</tissue>
    </source>
</reference>